<dbReference type="GO" id="GO:0003746">
    <property type="term" value="F:translation elongation factor activity"/>
    <property type="evidence" value="ECO:0007669"/>
    <property type="project" value="UniProtKB-KW"/>
</dbReference>
<dbReference type="InterPro" id="IPR004525">
    <property type="entry name" value="EpmA"/>
</dbReference>
<dbReference type="GO" id="GO:0005524">
    <property type="term" value="F:ATP binding"/>
    <property type="evidence" value="ECO:0007669"/>
    <property type="project" value="UniProtKB-KW"/>
</dbReference>
<comment type="subunit">
    <text evidence="1">Homodimer.</text>
</comment>
<proteinExistence type="predicted"/>
<organism evidence="7 8">
    <name type="scientific">Aliidiomarina haloalkalitolerans</name>
    <dbReference type="NCBI Taxonomy" id="859059"/>
    <lineage>
        <taxon>Bacteria</taxon>
        <taxon>Pseudomonadati</taxon>
        <taxon>Pseudomonadota</taxon>
        <taxon>Gammaproteobacteria</taxon>
        <taxon>Alteromonadales</taxon>
        <taxon>Idiomarinaceae</taxon>
        <taxon>Aliidiomarina</taxon>
    </lineage>
</organism>
<evidence type="ECO:0000313" key="7">
    <source>
        <dbReference type="EMBL" id="RUO20329.1"/>
    </source>
</evidence>
<reference evidence="7 8" key="1">
    <citation type="journal article" date="2011" name="Front. Microbiol.">
        <title>Genomic signatures of strain selection and enhancement in Bacillus atrophaeus var. globigii, a historical biowarfare simulant.</title>
        <authorList>
            <person name="Gibbons H.S."/>
            <person name="Broomall S.M."/>
            <person name="McNew L.A."/>
            <person name="Daligault H."/>
            <person name="Chapman C."/>
            <person name="Bruce D."/>
            <person name="Karavis M."/>
            <person name="Krepps M."/>
            <person name="McGregor P.A."/>
            <person name="Hong C."/>
            <person name="Park K.H."/>
            <person name="Akmal A."/>
            <person name="Feldman A."/>
            <person name="Lin J.S."/>
            <person name="Chang W.E."/>
            <person name="Higgs B.W."/>
            <person name="Demirev P."/>
            <person name="Lindquist J."/>
            <person name="Liem A."/>
            <person name="Fochler E."/>
            <person name="Read T.D."/>
            <person name="Tapia R."/>
            <person name="Johnson S."/>
            <person name="Bishop-Lilly K.A."/>
            <person name="Detter C."/>
            <person name="Han C."/>
            <person name="Sozhamannan S."/>
            <person name="Rosenzweig C.N."/>
            <person name="Skowronski E.W."/>
        </authorList>
    </citation>
    <scope>NUCLEOTIDE SEQUENCE [LARGE SCALE GENOMIC DNA]</scope>
    <source>
        <strain evidence="7 8">AK5</strain>
    </source>
</reference>
<keyword evidence="3" id="KW-0547">Nucleotide-binding</keyword>
<dbReference type="PANTHER" id="PTHR42918:SF6">
    <property type="entry name" value="ELONGATION FACTOR P--(R)-BETA-LYSINE LIGASE"/>
    <property type="match status" value="1"/>
</dbReference>
<evidence type="ECO:0000256" key="3">
    <source>
        <dbReference type="ARBA" id="ARBA00022741"/>
    </source>
</evidence>
<evidence type="ECO:0000259" key="6">
    <source>
        <dbReference type="PROSITE" id="PS50862"/>
    </source>
</evidence>
<dbReference type="RefSeq" id="WP_126792469.1">
    <property type="nucleotide sequence ID" value="NZ_PIPI01000003.1"/>
</dbReference>
<dbReference type="GO" id="GO:0005829">
    <property type="term" value="C:cytosol"/>
    <property type="evidence" value="ECO:0007669"/>
    <property type="project" value="TreeGrafter"/>
</dbReference>
<dbReference type="AlphaFoldDB" id="A0A432VUY8"/>
<protein>
    <submittedName>
        <fullName evidence="7">Elongation factor P lysine(34) lysyltransferase</fullName>
        <ecNumber evidence="7">6.1.1.6</ecNumber>
    </submittedName>
</protein>
<dbReference type="FunFam" id="3.30.930.10:FF:000017">
    <property type="entry name" value="Elongation factor P--(R)-beta-lysine ligase"/>
    <property type="match status" value="1"/>
</dbReference>
<accession>A0A432VUY8</accession>
<dbReference type="PANTHER" id="PTHR42918">
    <property type="entry name" value="LYSYL-TRNA SYNTHETASE"/>
    <property type="match status" value="1"/>
</dbReference>
<keyword evidence="7" id="KW-0648">Protein biosynthesis</keyword>
<name>A0A432VUY8_9GAMM</name>
<dbReference type="InterPro" id="IPR006195">
    <property type="entry name" value="aa-tRNA-synth_II"/>
</dbReference>
<dbReference type="PRINTS" id="PR00982">
    <property type="entry name" value="TRNASYNTHLYS"/>
</dbReference>
<keyword evidence="7" id="KW-0808">Transferase</keyword>
<gene>
    <name evidence="7" type="ORF">CWE06_06835</name>
</gene>
<keyword evidence="8" id="KW-1185">Reference proteome</keyword>
<keyword evidence="2 7" id="KW-0436">Ligase</keyword>
<keyword evidence="4" id="KW-0067">ATP-binding</keyword>
<evidence type="ECO:0000256" key="5">
    <source>
        <dbReference type="ARBA" id="ARBA00052794"/>
    </source>
</evidence>
<comment type="catalytic activity">
    <reaction evidence="5">
        <text>D-beta-lysine + L-lysyl-[protein] + ATP = N(6)-((3R)-3,6-diaminohexanoyl)-L-lysyl-[protein] + AMP + diphosphate + H(+)</text>
        <dbReference type="Rhea" id="RHEA:83435"/>
        <dbReference type="Rhea" id="RHEA-COMP:9752"/>
        <dbReference type="Rhea" id="RHEA-COMP:20131"/>
        <dbReference type="ChEBI" id="CHEBI:15378"/>
        <dbReference type="ChEBI" id="CHEBI:29969"/>
        <dbReference type="ChEBI" id="CHEBI:30616"/>
        <dbReference type="ChEBI" id="CHEBI:33019"/>
        <dbReference type="ChEBI" id="CHEBI:84138"/>
        <dbReference type="ChEBI" id="CHEBI:156053"/>
        <dbReference type="ChEBI" id="CHEBI:456215"/>
    </reaction>
    <physiologicalReaction direction="left-to-right" evidence="5">
        <dbReference type="Rhea" id="RHEA:83436"/>
    </physiologicalReaction>
</comment>
<dbReference type="NCBIfam" id="NF006828">
    <property type="entry name" value="PRK09350.1"/>
    <property type="match status" value="1"/>
</dbReference>
<feature type="domain" description="Aminoacyl-transfer RNA synthetases class-II family profile" evidence="6">
    <location>
        <begin position="15"/>
        <end position="321"/>
    </location>
</feature>
<dbReference type="GO" id="GO:0000049">
    <property type="term" value="F:tRNA binding"/>
    <property type="evidence" value="ECO:0007669"/>
    <property type="project" value="TreeGrafter"/>
</dbReference>
<dbReference type="Pfam" id="PF00152">
    <property type="entry name" value="tRNA-synt_2"/>
    <property type="match status" value="1"/>
</dbReference>
<dbReference type="GO" id="GO:0004824">
    <property type="term" value="F:lysine-tRNA ligase activity"/>
    <property type="evidence" value="ECO:0007669"/>
    <property type="project" value="UniProtKB-EC"/>
</dbReference>
<dbReference type="InterPro" id="IPR004364">
    <property type="entry name" value="Aa-tRNA-synt_II"/>
</dbReference>
<evidence type="ECO:0000256" key="4">
    <source>
        <dbReference type="ARBA" id="ARBA00022840"/>
    </source>
</evidence>
<evidence type="ECO:0000256" key="1">
    <source>
        <dbReference type="ARBA" id="ARBA00011738"/>
    </source>
</evidence>
<dbReference type="InterPro" id="IPR045864">
    <property type="entry name" value="aa-tRNA-synth_II/BPL/LPL"/>
</dbReference>
<dbReference type="EMBL" id="PIPI01000003">
    <property type="protein sequence ID" value="RUO20329.1"/>
    <property type="molecule type" value="Genomic_DNA"/>
</dbReference>
<comment type="caution">
    <text evidence="7">The sequence shown here is derived from an EMBL/GenBank/DDBJ whole genome shotgun (WGS) entry which is preliminary data.</text>
</comment>
<keyword evidence="7" id="KW-0251">Elongation factor</keyword>
<dbReference type="SUPFAM" id="SSF55681">
    <property type="entry name" value="Class II aaRS and biotin synthetases"/>
    <property type="match status" value="1"/>
</dbReference>
<dbReference type="GO" id="GO:0006430">
    <property type="term" value="P:lysyl-tRNA aminoacylation"/>
    <property type="evidence" value="ECO:0007669"/>
    <property type="project" value="InterPro"/>
</dbReference>
<evidence type="ECO:0000256" key="2">
    <source>
        <dbReference type="ARBA" id="ARBA00022598"/>
    </source>
</evidence>
<dbReference type="EC" id="6.1.1.6" evidence="7"/>
<sequence>MTEIGWQPAASLQALKIRADMLKAVRAFFDQRDVLEVETPILAHAGVTDLHLHNLTTRLSGPGMPVPTTFYLQTSPEYAMKRLLAANSGPIFQICKVFRDDEISRRHNPEFTMLEWYQPGFTDVQLMAELDELLQTLLATEPAESLTYQAAFQQHLGIDPFAKDAHEKLFALLTEKGFADAIVREDSIDTLLQLAMSMLVEPEIGQHRPCFVTHFPASQAALAKLDQEDPRAARRFELFYRGLELANGFWELTDPQQQAERFCADNALRLQHGLEPQPIDEKLLAALMAGMPDCAGVAVGFDRLVMLRLGTDSIQDTIAFPIDRS</sequence>
<dbReference type="NCBIfam" id="TIGR00462">
    <property type="entry name" value="genX"/>
    <property type="match status" value="1"/>
</dbReference>
<dbReference type="Proteomes" id="UP000288212">
    <property type="component" value="Unassembled WGS sequence"/>
</dbReference>
<evidence type="ECO:0000313" key="8">
    <source>
        <dbReference type="Proteomes" id="UP000288212"/>
    </source>
</evidence>
<dbReference type="Gene3D" id="3.30.930.10">
    <property type="entry name" value="Bira Bifunctional Protein, Domain 2"/>
    <property type="match status" value="1"/>
</dbReference>
<dbReference type="InterPro" id="IPR018149">
    <property type="entry name" value="Lys-tRNA-synth_II_C"/>
</dbReference>
<dbReference type="GO" id="GO:0016740">
    <property type="term" value="F:transferase activity"/>
    <property type="evidence" value="ECO:0007669"/>
    <property type="project" value="UniProtKB-KW"/>
</dbReference>
<dbReference type="PROSITE" id="PS50862">
    <property type="entry name" value="AA_TRNA_LIGASE_II"/>
    <property type="match status" value="1"/>
</dbReference>
<dbReference type="OrthoDB" id="9802326at2"/>